<dbReference type="PANTHER" id="PTHR43674:SF2">
    <property type="entry name" value="BETA-UREIDOPROPIONASE"/>
    <property type="match status" value="1"/>
</dbReference>
<dbReference type="InterPro" id="IPR003010">
    <property type="entry name" value="C-N_Hydrolase"/>
</dbReference>
<dbReference type="Gene3D" id="3.60.110.10">
    <property type="entry name" value="Carbon-nitrogen hydrolase"/>
    <property type="match status" value="1"/>
</dbReference>
<dbReference type="Pfam" id="PF00795">
    <property type="entry name" value="CN_hydrolase"/>
    <property type="match status" value="1"/>
</dbReference>
<gene>
    <name evidence="3" type="ORF">SAMN05216282_10486</name>
</gene>
<proteinExistence type="predicted"/>
<protein>
    <submittedName>
        <fullName evidence="3">Predicted amidohydrolase</fullName>
    </submittedName>
</protein>
<reference evidence="3 4" key="1">
    <citation type="submission" date="2016-10" db="EMBL/GenBank/DDBJ databases">
        <authorList>
            <person name="de Groot N.N."/>
        </authorList>
    </citation>
    <scope>NUCLEOTIDE SEQUENCE [LARGE SCALE GENOMIC DNA]</scope>
    <source>
        <strain evidence="3 4">CGMCC 1.5382</strain>
    </source>
</reference>
<dbReference type="InterPro" id="IPR036526">
    <property type="entry name" value="C-N_Hydrolase_sf"/>
</dbReference>
<dbReference type="RefSeq" id="WP_241986913.1">
    <property type="nucleotide sequence ID" value="NZ_FNFU01000004.1"/>
</dbReference>
<sequence>MDRQPGHDTRTVRLAMLQARAEPLALTENLALVDASALEAREAGADLLLTPELFATGYAPTLIAESVSAASVAGAHESLRAIAANRGIALAFSLPGPGPADEREITATLVDNTGTVILGYAKSHLFGPAERSSFRPGAEAPRVAELLGLRMELLICYDVEFPETVRAAALRGAQVVLVPTALAAGYENVARVLVPARALENSLIVAYSNHVGVEDGLELAGASVVAGPDGNLLVDAGSASGLVYADLSVPDVDVDYLADRRPGLYRAWEQNRTTEET</sequence>
<dbReference type="SUPFAM" id="SSF56317">
    <property type="entry name" value="Carbon-nitrogen hydrolase"/>
    <property type="match status" value="1"/>
</dbReference>
<dbReference type="PANTHER" id="PTHR43674">
    <property type="entry name" value="NITRILASE C965.09-RELATED"/>
    <property type="match status" value="1"/>
</dbReference>
<dbReference type="InterPro" id="IPR050345">
    <property type="entry name" value="Aliph_Amidase/BUP"/>
</dbReference>
<dbReference type="GO" id="GO:0033388">
    <property type="term" value="P:putrescine biosynthetic process from arginine"/>
    <property type="evidence" value="ECO:0007669"/>
    <property type="project" value="TreeGrafter"/>
</dbReference>
<dbReference type="EMBL" id="FNFU01000004">
    <property type="protein sequence ID" value="SDK25924.1"/>
    <property type="molecule type" value="Genomic_DNA"/>
</dbReference>
<name>A0A1G9AGJ2_9MICO</name>
<keyword evidence="1 3" id="KW-0378">Hydrolase</keyword>
<evidence type="ECO:0000256" key="1">
    <source>
        <dbReference type="ARBA" id="ARBA00022801"/>
    </source>
</evidence>
<evidence type="ECO:0000313" key="4">
    <source>
        <dbReference type="Proteomes" id="UP000198701"/>
    </source>
</evidence>
<dbReference type="GO" id="GO:0050126">
    <property type="term" value="F:N-carbamoylputrescine amidase activity"/>
    <property type="evidence" value="ECO:0007669"/>
    <property type="project" value="TreeGrafter"/>
</dbReference>
<evidence type="ECO:0000259" key="2">
    <source>
        <dbReference type="PROSITE" id="PS50263"/>
    </source>
</evidence>
<dbReference type="AlphaFoldDB" id="A0A1G9AGJ2"/>
<dbReference type="PROSITE" id="PS50263">
    <property type="entry name" value="CN_HYDROLASE"/>
    <property type="match status" value="1"/>
</dbReference>
<dbReference type="Proteomes" id="UP000198701">
    <property type="component" value="Unassembled WGS sequence"/>
</dbReference>
<keyword evidence="4" id="KW-1185">Reference proteome</keyword>
<organism evidence="3 4">
    <name type="scientific">Cryobacterium psychrotolerans</name>
    <dbReference type="NCBI Taxonomy" id="386301"/>
    <lineage>
        <taxon>Bacteria</taxon>
        <taxon>Bacillati</taxon>
        <taxon>Actinomycetota</taxon>
        <taxon>Actinomycetes</taxon>
        <taxon>Micrococcales</taxon>
        <taxon>Microbacteriaceae</taxon>
        <taxon>Cryobacterium</taxon>
    </lineage>
</organism>
<feature type="domain" description="CN hydrolase" evidence="2">
    <location>
        <begin position="12"/>
        <end position="249"/>
    </location>
</feature>
<accession>A0A1G9AGJ2</accession>
<evidence type="ECO:0000313" key="3">
    <source>
        <dbReference type="EMBL" id="SDK25924.1"/>
    </source>
</evidence>
<dbReference type="STRING" id="386301.SAMN05216282_10486"/>